<name>A0ABY4GJB9_9BACI</name>
<dbReference type="PROSITE" id="PS51257">
    <property type="entry name" value="PROKAR_LIPOPROTEIN"/>
    <property type="match status" value="1"/>
</dbReference>
<keyword evidence="1" id="KW-0732">Signal</keyword>
<gene>
    <name evidence="2" type="ORF">MUN87_16445</name>
</gene>
<evidence type="ECO:0000313" key="3">
    <source>
        <dbReference type="Proteomes" id="UP000831537"/>
    </source>
</evidence>
<feature type="signal peptide" evidence="1">
    <location>
        <begin position="1"/>
        <end position="25"/>
    </location>
</feature>
<proteinExistence type="predicted"/>
<feature type="chain" id="PRO_5046093174" description="Family 2 glycosyl transferase" evidence="1">
    <location>
        <begin position="26"/>
        <end position="712"/>
    </location>
</feature>
<evidence type="ECO:0000313" key="2">
    <source>
        <dbReference type="EMBL" id="UOQ84284.1"/>
    </source>
</evidence>
<dbReference type="Gene3D" id="3.20.20.80">
    <property type="entry name" value="Glycosidases"/>
    <property type="match status" value="1"/>
</dbReference>
<keyword evidence="3" id="KW-1185">Reference proteome</keyword>
<dbReference type="Proteomes" id="UP000831537">
    <property type="component" value="Chromosome"/>
</dbReference>
<evidence type="ECO:0000256" key="1">
    <source>
        <dbReference type="SAM" id="SignalP"/>
    </source>
</evidence>
<accession>A0ABY4GJB9</accession>
<protein>
    <recommendedName>
        <fullName evidence="4">Family 2 glycosyl transferase</fullName>
    </recommendedName>
</protein>
<sequence length="712" mass="81357">MKYKGKGLLIILFITILGGCSVSDAAQEAESKELENGTKIKFRTNEEQLEIYKNDSWSPFFVKGVNMGATLPGYFPGAHAIKKEDYLRWFEMINEMGANTIRIYTIHDPAFYQALVEFNQDHTEDPLYFMQGVWSPVNLLKEKNDAWSPEVTKQFKDEMSDAIGAVSGDITLPEDPGNASGEYTADASSYLVAWHIGTEWDPEMVENTNKQHKEDPLFQGDYFETTKEASAFESWLAELMDDLAKKEEAIGWQHPITFTNWITTDPLEHPDEPFVMEDLVSVDATHIQRTDEAGYFASFHAYPYYPDFLRYTDKYDNVKNEEGKVDTYKGYLQELKEYHEDMPIMITEFGVPASRGNAHFGPLGRDQGGHTDTEQGKQNVDMLQHIYQEDYAGAIVFTWQDEWFKKTWNTMGLEDPHRRPFWYNNLSVEMSYGLLGMYPDKQDELTIDGDLSDWDELDKGESQTLSTALTDFNVANDEGYVYLSGHLPEDYDAKEDTVYFGVNSLNGGKKNPESLQGKTLDDGLETLVQLGGDNESEVLIAPSYDFHQRMYDNAPDDDNDSNMHSWKLAVSRKVNSSEVDKTLPFEEVPVGEMKQSSTSEASQADWAVQGDVIEVRIPWSLLGLSDPSSKQAISYSSKEQEEATMQMEKIEGIRFIPWIVKQGSETVEGVEGQTVSVKDYPLYNWDEWQKVEYEEQLKQSYYMMQDAFTNME</sequence>
<evidence type="ECO:0008006" key="4">
    <source>
        <dbReference type="Google" id="ProtNLM"/>
    </source>
</evidence>
<organism evidence="2 3">
    <name type="scientific">Gracilibacillus salinarum</name>
    <dbReference type="NCBI Taxonomy" id="2932255"/>
    <lineage>
        <taxon>Bacteria</taxon>
        <taxon>Bacillati</taxon>
        <taxon>Bacillota</taxon>
        <taxon>Bacilli</taxon>
        <taxon>Bacillales</taxon>
        <taxon>Bacillaceae</taxon>
        <taxon>Gracilibacillus</taxon>
    </lineage>
</organism>
<dbReference type="SUPFAM" id="SSF51445">
    <property type="entry name" value="(Trans)glycosidases"/>
    <property type="match status" value="1"/>
</dbReference>
<dbReference type="EMBL" id="CP095071">
    <property type="protein sequence ID" value="UOQ84284.1"/>
    <property type="molecule type" value="Genomic_DNA"/>
</dbReference>
<dbReference type="RefSeq" id="WP_244741798.1">
    <property type="nucleotide sequence ID" value="NZ_CP095071.1"/>
</dbReference>
<dbReference type="InterPro" id="IPR017853">
    <property type="entry name" value="GH"/>
</dbReference>
<reference evidence="2 3" key="1">
    <citation type="submission" date="2022-04" db="EMBL/GenBank/DDBJ databases">
        <title>Gracilibacillus sp. isolated from saltern.</title>
        <authorList>
            <person name="Won M."/>
            <person name="Lee C.-M."/>
            <person name="Woen H.-Y."/>
            <person name="Kwon S.-W."/>
        </authorList>
    </citation>
    <scope>NUCLEOTIDE SEQUENCE [LARGE SCALE GENOMIC DNA]</scope>
    <source>
        <strain evidence="2 3">SSPM10-3</strain>
    </source>
</reference>